<dbReference type="Proteomes" id="UP000248198">
    <property type="component" value="Unassembled WGS sequence"/>
</dbReference>
<comment type="caution">
    <text evidence="7">The sequence shown here is derived from an EMBL/GenBank/DDBJ whole genome shotgun (WGS) entry which is preliminary data.</text>
</comment>
<evidence type="ECO:0000313" key="7">
    <source>
        <dbReference type="EMBL" id="PYF76571.1"/>
    </source>
</evidence>
<dbReference type="PRINTS" id="PR00344">
    <property type="entry name" value="BCTRLSENSOR"/>
</dbReference>
<dbReference type="InterPro" id="IPR003594">
    <property type="entry name" value="HATPase_dom"/>
</dbReference>
<dbReference type="Gene3D" id="3.40.50.2300">
    <property type="match status" value="1"/>
</dbReference>
<evidence type="ECO:0000256" key="3">
    <source>
        <dbReference type="ARBA" id="ARBA00022553"/>
    </source>
</evidence>
<sequence length="364" mass="41493">MNASNVRVLYIDDEDHNLQAFKASFRRQYEIYTANSASEGLKILENVPVHVIIADQKMPGTTGVEFFKSIIHTYPDPVRILLTGYTDIEALADAINHGDIYRYITKPWNDLELHNSIKNAYDAYKAKIDLRNKITELEKTNDELNRFIYSISHELRAPLVSVLGIVNLVKMEDLFHSSGEYWGLIETCSNKLDYYIQKTLQYYKNNKTASDQSQVDFKKLVSELIELYAYTDKNTKFLVNIDQQEVFIGDSFRIEVILGNLISNAIKYQKADEPDKKVNINISINSYHAEIAINDNGIGILNEHLEKIFTQFFKSKNQHGSGLGLFIVKEALTKINGKITVSSNPTDGTTFKITIPNAQFNKEA</sequence>
<keyword evidence="7" id="KW-0418">Kinase</keyword>
<dbReference type="PANTHER" id="PTHR43547">
    <property type="entry name" value="TWO-COMPONENT HISTIDINE KINASE"/>
    <property type="match status" value="1"/>
</dbReference>
<dbReference type="CDD" id="cd00075">
    <property type="entry name" value="HATPase"/>
    <property type="match status" value="1"/>
</dbReference>
<dbReference type="Gene3D" id="1.10.287.130">
    <property type="match status" value="1"/>
</dbReference>
<evidence type="ECO:0000259" key="5">
    <source>
        <dbReference type="PROSITE" id="PS50109"/>
    </source>
</evidence>
<dbReference type="PANTHER" id="PTHR43547:SF2">
    <property type="entry name" value="HYBRID SIGNAL TRANSDUCTION HISTIDINE KINASE C"/>
    <property type="match status" value="1"/>
</dbReference>
<dbReference type="SUPFAM" id="SSF47384">
    <property type="entry name" value="Homodimeric domain of signal transducing histidine kinase"/>
    <property type="match status" value="1"/>
</dbReference>
<dbReference type="SMART" id="SM00448">
    <property type="entry name" value="REC"/>
    <property type="match status" value="1"/>
</dbReference>
<comment type="catalytic activity">
    <reaction evidence="1">
        <text>ATP + protein L-histidine = ADP + protein N-phospho-L-histidine.</text>
        <dbReference type="EC" id="2.7.13.3"/>
    </reaction>
</comment>
<dbReference type="SUPFAM" id="SSF55874">
    <property type="entry name" value="ATPase domain of HSP90 chaperone/DNA topoisomerase II/histidine kinase"/>
    <property type="match status" value="1"/>
</dbReference>
<dbReference type="Pfam" id="PF00512">
    <property type="entry name" value="HisKA"/>
    <property type="match status" value="1"/>
</dbReference>
<dbReference type="InterPro" id="IPR036097">
    <property type="entry name" value="HisK_dim/P_sf"/>
</dbReference>
<dbReference type="AlphaFoldDB" id="A0A318UKY9"/>
<dbReference type="Pfam" id="PF02518">
    <property type="entry name" value="HATPase_c"/>
    <property type="match status" value="1"/>
</dbReference>
<dbReference type="EMBL" id="QKLU01000001">
    <property type="protein sequence ID" value="PYF76571.1"/>
    <property type="molecule type" value="Genomic_DNA"/>
</dbReference>
<dbReference type="PROSITE" id="PS50109">
    <property type="entry name" value="HIS_KIN"/>
    <property type="match status" value="1"/>
</dbReference>
<dbReference type="InterPro" id="IPR001789">
    <property type="entry name" value="Sig_transdc_resp-reg_receiver"/>
</dbReference>
<protein>
    <recommendedName>
        <fullName evidence="2">histidine kinase</fullName>
        <ecNumber evidence="2">2.7.13.3</ecNumber>
    </recommendedName>
</protein>
<evidence type="ECO:0000259" key="6">
    <source>
        <dbReference type="PROSITE" id="PS50110"/>
    </source>
</evidence>
<dbReference type="SMART" id="SM00388">
    <property type="entry name" value="HisKA"/>
    <property type="match status" value="1"/>
</dbReference>
<dbReference type="Pfam" id="PF00072">
    <property type="entry name" value="Response_reg"/>
    <property type="match status" value="1"/>
</dbReference>
<organism evidence="7 8">
    <name type="scientific">Pedobacter nutrimenti</name>
    <dbReference type="NCBI Taxonomy" id="1241337"/>
    <lineage>
        <taxon>Bacteria</taxon>
        <taxon>Pseudomonadati</taxon>
        <taxon>Bacteroidota</taxon>
        <taxon>Sphingobacteriia</taxon>
        <taxon>Sphingobacteriales</taxon>
        <taxon>Sphingobacteriaceae</taxon>
        <taxon>Pedobacter</taxon>
    </lineage>
</organism>
<dbReference type="InterPro" id="IPR004358">
    <property type="entry name" value="Sig_transdc_His_kin-like_C"/>
</dbReference>
<accession>A0A318UKY9</accession>
<dbReference type="Gene3D" id="3.30.565.10">
    <property type="entry name" value="Histidine kinase-like ATPase, C-terminal domain"/>
    <property type="match status" value="1"/>
</dbReference>
<keyword evidence="3 4" id="KW-0597">Phosphoprotein</keyword>
<dbReference type="RefSeq" id="WP_110826693.1">
    <property type="nucleotide sequence ID" value="NZ_QKLU01000001.1"/>
</dbReference>
<evidence type="ECO:0000256" key="1">
    <source>
        <dbReference type="ARBA" id="ARBA00000085"/>
    </source>
</evidence>
<feature type="domain" description="Response regulatory" evidence="6">
    <location>
        <begin position="7"/>
        <end position="121"/>
    </location>
</feature>
<gene>
    <name evidence="7" type="ORF">B0O44_10142</name>
</gene>
<feature type="domain" description="Histidine kinase" evidence="5">
    <location>
        <begin position="150"/>
        <end position="359"/>
    </location>
</feature>
<evidence type="ECO:0000256" key="4">
    <source>
        <dbReference type="PROSITE-ProRule" id="PRU00169"/>
    </source>
</evidence>
<reference evidence="7 8" key="1">
    <citation type="submission" date="2018-06" db="EMBL/GenBank/DDBJ databases">
        <title>Genomic Encyclopedia of Archaeal and Bacterial Type Strains, Phase II (KMG-II): from individual species to whole genera.</title>
        <authorList>
            <person name="Goeker M."/>
        </authorList>
    </citation>
    <scope>NUCLEOTIDE SEQUENCE [LARGE SCALE GENOMIC DNA]</scope>
    <source>
        <strain evidence="7 8">DSM 27372</strain>
    </source>
</reference>
<dbReference type="PROSITE" id="PS50110">
    <property type="entry name" value="RESPONSE_REGULATORY"/>
    <property type="match status" value="1"/>
</dbReference>
<dbReference type="CDD" id="cd17569">
    <property type="entry name" value="REC_HupR-like"/>
    <property type="match status" value="1"/>
</dbReference>
<dbReference type="EC" id="2.7.13.3" evidence="2"/>
<feature type="modified residue" description="4-aspartylphosphate" evidence="4">
    <location>
        <position position="55"/>
    </location>
</feature>
<keyword evidence="8" id="KW-1185">Reference proteome</keyword>
<dbReference type="InterPro" id="IPR036890">
    <property type="entry name" value="HATPase_C_sf"/>
</dbReference>
<proteinExistence type="predicted"/>
<evidence type="ECO:0000313" key="8">
    <source>
        <dbReference type="Proteomes" id="UP000248198"/>
    </source>
</evidence>
<dbReference type="SUPFAM" id="SSF52172">
    <property type="entry name" value="CheY-like"/>
    <property type="match status" value="1"/>
</dbReference>
<dbReference type="CDD" id="cd00082">
    <property type="entry name" value="HisKA"/>
    <property type="match status" value="1"/>
</dbReference>
<keyword evidence="7" id="KW-0808">Transferase</keyword>
<name>A0A318UKY9_9SPHI</name>
<dbReference type="InterPro" id="IPR011006">
    <property type="entry name" value="CheY-like_superfamily"/>
</dbReference>
<dbReference type="SMART" id="SM00387">
    <property type="entry name" value="HATPase_c"/>
    <property type="match status" value="1"/>
</dbReference>
<dbReference type="InterPro" id="IPR005467">
    <property type="entry name" value="His_kinase_dom"/>
</dbReference>
<evidence type="ECO:0000256" key="2">
    <source>
        <dbReference type="ARBA" id="ARBA00012438"/>
    </source>
</evidence>
<dbReference type="GO" id="GO:0000155">
    <property type="term" value="F:phosphorelay sensor kinase activity"/>
    <property type="evidence" value="ECO:0007669"/>
    <property type="project" value="InterPro"/>
</dbReference>
<dbReference type="InterPro" id="IPR003661">
    <property type="entry name" value="HisK_dim/P_dom"/>
</dbReference>
<dbReference type="OrthoDB" id="9781208at2"/>